<dbReference type="Proteomes" id="UP000198406">
    <property type="component" value="Unassembled WGS sequence"/>
</dbReference>
<comment type="caution">
    <text evidence="2">The sequence shown here is derived from an EMBL/GenBank/DDBJ whole genome shotgun (WGS) entry which is preliminary data.</text>
</comment>
<evidence type="ECO:0000256" key="1">
    <source>
        <dbReference type="SAM" id="MobiDB-lite"/>
    </source>
</evidence>
<proteinExistence type="predicted"/>
<feature type="region of interest" description="Disordered" evidence="1">
    <location>
        <begin position="113"/>
        <end position="148"/>
    </location>
</feature>
<dbReference type="EMBL" id="BDSP01000137">
    <property type="protein sequence ID" value="GAX19659.1"/>
    <property type="molecule type" value="Genomic_DNA"/>
</dbReference>
<name>A0A1Z5K0H2_FISSO</name>
<evidence type="ECO:0000313" key="2">
    <source>
        <dbReference type="EMBL" id="GAX19659.1"/>
    </source>
</evidence>
<organism evidence="2 3">
    <name type="scientific">Fistulifera solaris</name>
    <name type="common">Oleaginous diatom</name>
    <dbReference type="NCBI Taxonomy" id="1519565"/>
    <lineage>
        <taxon>Eukaryota</taxon>
        <taxon>Sar</taxon>
        <taxon>Stramenopiles</taxon>
        <taxon>Ochrophyta</taxon>
        <taxon>Bacillariophyta</taxon>
        <taxon>Bacillariophyceae</taxon>
        <taxon>Bacillariophycidae</taxon>
        <taxon>Naviculales</taxon>
        <taxon>Naviculaceae</taxon>
        <taxon>Fistulifera</taxon>
    </lineage>
</organism>
<dbReference type="AlphaFoldDB" id="A0A1Z5K0H2"/>
<evidence type="ECO:0000313" key="3">
    <source>
        <dbReference type="Proteomes" id="UP000198406"/>
    </source>
</evidence>
<reference evidence="2 3" key="1">
    <citation type="journal article" date="2015" name="Plant Cell">
        <title>Oil accumulation by the oleaginous diatom Fistulifera solaris as revealed by the genome and transcriptome.</title>
        <authorList>
            <person name="Tanaka T."/>
            <person name="Maeda Y."/>
            <person name="Veluchamy A."/>
            <person name="Tanaka M."/>
            <person name="Abida H."/>
            <person name="Marechal E."/>
            <person name="Bowler C."/>
            <person name="Muto M."/>
            <person name="Sunaga Y."/>
            <person name="Tanaka M."/>
            <person name="Yoshino T."/>
            <person name="Taniguchi T."/>
            <person name="Fukuda Y."/>
            <person name="Nemoto M."/>
            <person name="Matsumoto M."/>
            <person name="Wong P.S."/>
            <person name="Aburatani S."/>
            <person name="Fujibuchi W."/>
        </authorList>
    </citation>
    <scope>NUCLEOTIDE SEQUENCE [LARGE SCALE GENOMIC DNA]</scope>
    <source>
        <strain evidence="2 3">JPCC DA0580</strain>
    </source>
</reference>
<accession>A0A1Z5K0H2</accession>
<gene>
    <name evidence="2" type="ORF">FisN_19Hh243</name>
</gene>
<protein>
    <recommendedName>
        <fullName evidence="4">DUF4461 domain-containing protein</fullName>
    </recommendedName>
</protein>
<sequence>MPRSNTARSVYMARVRRAFLLRVHPDRFRSPTIRSQQARLVQALSNRMSQSDFTAWQQQQESVTPAFDDNTKYPFVLEKRDGSYFRTELQMNASVDVILSTILHGLKQVGASLPEPPKGHFKRTRTRSSTLGETAESQSYNNHPTSVHPKGRSLSDFLSHLQPDEIQGRRNSRIDAQAAALAVRRLYRFQAVDATSLGWSSAWVATLFRRLIDLHQSQQFKVNSFYPIRLVFSNAAAKVSILQRPDHALDVYGGVLRLSPAGTSVQWLETLNSVTSGRIEEIQYHQSQMLAYSKTIHSVVGIKVKKGHSCSNFEYFSFLERLSHHLLPSETDVSLSTTLQVSTSFPLSKTPLVMMIESSAMCRRPIVTAEGQLRLGAAMNVTITGLDGTHFNSETTAGRT</sequence>
<keyword evidence="3" id="KW-1185">Reference proteome</keyword>
<feature type="compositionally biased region" description="Polar residues" evidence="1">
    <location>
        <begin position="127"/>
        <end position="145"/>
    </location>
</feature>
<evidence type="ECO:0008006" key="4">
    <source>
        <dbReference type="Google" id="ProtNLM"/>
    </source>
</evidence>
<dbReference type="OrthoDB" id="44540at2759"/>
<dbReference type="InParanoid" id="A0A1Z5K0H2"/>